<dbReference type="Proteomes" id="UP000185999">
    <property type="component" value="Unassembled WGS sequence"/>
</dbReference>
<dbReference type="OrthoDB" id="6900486at2"/>
<evidence type="ECO:0000313" key="1">
    <source>
        <dbReference type="EMBL" id="SIS82648.1"/>
    </source>
</evidence>
<dbReference type="RefSeq" id="WP_054340308.1">
    <property type="nucleotide sequence ID" value="NZ_FTOE01000005.1"/>
</dbReference>
<dbReference type="EMBL" id="FTOE01000005">
    <property type="protein sequence ID" value="SIS82648.1"/>
    <property type="molecule type" value="Genomic_DNA"/>
</dbReference>
<evidence type="ECO:0000313" key="2">
    <source>
        <dbReference type="Proteomes" id="UP000185999"/>
    </source>
</evidence>
<keyword evidence="2" id="KW-1185">Reference proteome</keyword>
<proteinExistence type="predicted"/>
<protein>
    <submittedName>
        <fullName evidence="1">Uncharacterized protein</fullName>
    </submittedName>
</protein>
<name>A0A1N7M975_9GAMM</name>
<sequence length="143" mass="15437">MTTIKTLKYSPEAKIPLHRLPFISKKSPNIGGMSFWSVPKTGGYGGGCNTGEALAYSYLKHLREHGSSTCGTLQLIALYMLETGTSDDSIKGQAVGFFSTLEDWLAAGAQKDGASLDELKETFLIQQANRGLSDISDSLNNEE</sequence>
<dbReference type="AlphaFoldDB" id="A0A1N7M975"/>
<gene>
    <name evidence="1" type="ORF">SAMN05421760_105283</name>
</gene>
<reference evidence="2" key="1">
    <citation type="submission" date="2017-01" db="EMBL/GenBank/DDBJ databases">
        <authorList>
            <person name="Varghese N."/>
            <person name="Submissions S."/>
        </authorList>
    </citation>
    <scope>NUCLEOTIDE SEQUENCE [LARGE SCALE GENOMIC DNA]</scope>
    <source>
        <strain evidence="2">DSM 22306</strain>
    </source>
</reference>
<organism evidence="1 2">
    <name type="scientific">Neptunomonas antarctica</name>
    <dbReference type="NCBI Taxonomy" id="619304"/>
    <lineage>
        <taxon>Bacteria</taxon>
        <taxon>Pseudomonadati</taxon>
        <taxon>Pseudomonadota</taxon>
        <taxon>Gammaproteobacteria</taxon>
        <taxon>Oceanospirillales</taxon>
        <taxon>Oceanospirillaceae</taxon>
        <taxon>Neptunomonas</taxon>
    </lineage>
</organism>
<dbReference type="STRING" id="619304.SAMN05421760_105283"/>
<accession>A0A1N7M975</accession>